<dbReference type="Proteomes" id="UP001152599">
    <property type="component" value="Unassembled WGS sequence"/>
</dbReference>
<name>A0A9X4MW91_9FLAO</name>
<organism evidence="2 3">
    <name type="scientific">Profundicola chukchiensis</name>
    <dbReference type="NCBI Taxonomy" id="2961959"/>
    <lineage>
        <taxon>Bacteria</taxon>
        <taxon>Pseudomonadati</taxon>
        <taxon>Bacteroidota</taxon>
        <taxon>Flavobacteriia</taxon>
        <taxon>Flavobacteriales</taxon>
        <taxon>Weeksellaceae</taxon>
        <taxon>Profundicola</taxon>
    </lineage>
</organism>
<keyword evidence="1" id="KW-1133">Transmembrane helix</keyword>
<feature type="transmembrane region" description="Helical" evidence="1">
    <location>
        <begin position="10"/>
        <end position="26"/>
    </location>
</feature>
<dbReference type="AlphaFoldDB" id="A0A9X4MW91"/>
<dbReference type="RefSeq" id="WP_304419861.1">
    <property type="nucleotide sequence ID" value="NZ_JANCMU010000001.1"/>
</dbReference>
<keyword evidence="3" id="KW-1185">Reference proteome</keyword>
<sequence length="83" mass="9247">MLQFLIKYKLYFLGILVGLIAGYVYYAQVGCLTESCAITSNPWASTAYGGIFGYFIADFAGKRKKPVFENEELDTKSPTDINT</sequence>
<keyword evidence="1" id="KW-0812">Transmembrane</keyword>
<protein>
    <submittedName>
        <fullName evidence="2">Uncharacterized protein</fullName>
    </submittedName>
</protein>
<accession>A0A9X4MW91</accession>
<proteinExistence type="predicted"/>
<reference evidence="2" key="1">
    <citation type="submission" date="2022-07" db="EMBL/GenBank/DDBJ databases">
        <title>Description and genome-wide analysis of Profundicola chukchiensis gen. nov., sp. nov., marine bacteria isolated from bottom sediments of the Chukchi Sea.</title>
        <authorList>
            <person name="Romanenko L."/>
            <person name="Otstavnykh N."/>
            <person name="Kurilenko V."/>
            <person name="Eremeev V."/>
            <person name="Velansky P."/>
            <person name="Mikhailov V."/>
            <person name="Isaeva M."/>
        </authorList>
    </citation>
    <scope>NUCLEOTIDE SEQUENCE</scope>
    <source>
        <strain evidence="2">KMM 9713</strain>
    </source>
</reference>
<gene>
    <name evidence="2" type="ORF">NMK71_01905</name>
</gene>
<keyword evidence="1" id="KW-0472">Membrane</keyword>
<dbReference type="EMBL" id="JANCMU010000001">
    <property type="protein sequence ID" value="MDG4945154.1"/>
    <property type="molecule type" value="Genomic_DNA"/>
</dbReference>
<evidence type="ECO:0000313" key="2">
    <source>
        <dbReference type="EMBL" id="MDG4945154.1"/>
    </source>
</evidence>
<evidence type="ECO:0000256" key="1">
    <source>
        <dbReference type="SAM" id="Phobius"/>
    </source>
</evidence>
<evidence type="ECO:0000313" key="3">
    <source>
        <dbReference type="Proteomes" id="UP001152599"/>
    </source>
</evidence>
<comment type="caution">
    <text evidence="2">The sequence shown here is derived from an EMBL/GenBank/DDBJ whole genome shotgun (WGS) entry which is preliminary data.</text>
</comment>